<evidence type="ECO:0000313" key="3">
    <source>
        <dbReference type="Proteomes" id="UP000433883"/>
    </source>
</evidence>
<evidence type="ECO:0000313" key="2">
    <source>
        <dbReference type="EMBL" id="KAE9972461.1"/>
    </source>
</evidence>
<gene>
    <name evidence="2" type="ORF">BLS_004017</name>
</gene>
<feature type="compositionally biased region" description="Basic residues" evidence="1">
    <location>
        <begin position="28"/>
        <end position="40"/>
    </location>
</feature>
<dbReference type="EMBL" id="WNWQ01000261">
    <property type="protein sequence ID" value="KAE9972461.1"/>
    <property type="molecule type" value="Genomic_DNA"/>
</dbReference>
<comment type="caution">
    <text evidence="2">The sequence shown here is derived from an EMBL/GenBank/DDBJ whole genome shotgun (WGS) entry which is preliminary data.</text>
</comment>
<reference evidence="2 3" key="1">
    <citation type="submission" date="2019-11" db="EMBL/GenBank/DDBJ databases">
        <title>Venturia inaequalis Genome Resource.</title>
        <authorList>
            <person name="Lichtner F.J."/>
        </authorList>
    </citation>
    <scope>NUCLEOTIDE SEQUENCE [LARGE SCALE GENOMIC DNA]</scope>
    <source>
        <strain evidence="2">Bline_iso_100314</strain>
    </source>
</reference>
<proteinExistence type="predicted"/>
<accession>A0A8H3YXD3</accession>
<dbReference type="Proteomes" id="UP000433883">
    <property type="component" value="Unassembled WGS sequence"/>
</dbReference>
<feature type="region of interest" description="Disordered" evidence="1">
    <location>
        <begin position="102"/>
        <end position="141"/>
    </location>
</feature>
<protein>
    <submittedName>
        <fullName evidence="2">Uncharacterized protein</fullName>
    </submittedName>
</protein>
<feature type="region of interest" description="Disordered" evidence="1">
    <location>
        <begin position="25"/>
        <end position="80"/>
    </location>
</feature>
<feature type="compositionally biased region" description="Polar residues" evidence="1">
    <location>
        <begin position="106"/>
        <end position="118"/>
    </location>
</feature>
<sequence>MLPTLSDSAWAAELINRLSSILQSQQTRRTKHAHSKHLPHFHIPSIPGILPSNTAPPNSPASAKNPTDRESNRQHKLSSAVTANKIKVLVTVEVITETEEIIYRQPETQSESSTSNQIRRLGPKQRPRTEPVRLETILPAR</sequence>
<evidence type="ECO:0000256" key="1">
    <source>
        <dbReference type="SAM" id="MobiDB-lite"/>
    </source>
</evidence>
<name>A0A8H3YXD3_VENIN</name>
<feature type="compositionally biased region" description="Low complexity" evidence="1">
    <location>
        <begin position="51"/>
        <end position="65"/>
    </location>
</feature>
<dbReference type="AlphaFoldDB" id="A0A8H3YXD3"/>
<organism evidence="2 3">
    <name type="scientific">Venturia inaequalis</name>
    <name type="common">Apple scab fungus</name>
    <dbReference type="NCBI Taxonomy" id="5025"/>
    <lineage>
        <taxon>Eukaryota</taxon>
        <taxon>Fungi</taxon>
        <taxon>Dikarya</taxon>
        <taxon>Ascomycota</taxon>
        <taxon>Pezizomycotina</taxon>
        <taxon>Dothideomycetes</taxon>
        <taxon>Pleosporomycetidae</taxon>
        <taxon>Venturiales</taxon>
        <taxon>Venturiaceae</taxon>
        <taxon>Venturia</taxon>
    </lineage>
</organism>